<keyword evidence="2" id="KW-1185">Reference proteome</keyword>
<dbReference type="AlphaFoldDB" id="A0AAE0YM17"/>
<proteinExistence type="predicted"/>
<organism evidence="1 2">
    <name type="scientific">Elysia crispata</name>
    <name type="common">lettuce slug</name>
    <dbReference type="NCBI Taxonomy" id="231223"/>
    <lineage>
        <taxon>Eukaryota</taxon>
        <taxon>Metazoa</taxon>
        <taxon>Spiralia</taxon>
        <taxon>Lophotrochozoa</taxon>
        <taxon>Mollusca</taxon>
        <taxon>Gastropoda</taxon>
        <taxon>Heterobranchia</taxon>
        <taxon>Euthyneura</taxon>
        <taxon>Panpulmonata</taxon>
        <taxon>Sacoglossa</taxon>
        <taxon>Placobranchoidea</taxon>
        <taxon>Plakobranchidae</taxon>
        <taxon>Elysia</taxon>
    </lineage>
</organism>
<reference evidence="1" key="1">
    <citation type="journal article" date="2023" name="G3 (Bethesda)">
        <title>A reference genome for the long-term kleptoplast-retaining sea slug Elysia crispata morphotype clarki.</title>
        <authorList>
            <person name="Eastman K.E."/>
            <person name="Pendleton A.L."/>
            <person name="Shaikh M.A."/>
            <person name="Suttiyut T."/>
            <person name="Ogas R."/>
            <person name="Tomko P."/>
            <person name="Gavelis G."/>
            <person name="Widhalm J.R."/>
            <person name="Wisecaver J.H."/>
        </authorList>
    </citation>
    <scope>NUCLEOTIDE SEQUENCE</scope>
    <source>
        <strain evidence="1">ECLA1</strain>
    </source>
</reference>
<accession>A0AAE0YM17</accession>
<dbReference type="EMBL" id="JAWDGP010005934">
    <property type="protein sequence ID" value="KAK3749634.1"/>
    <property type="molecule type" value="Genomic_DNA"/>
</dbReference>
<dbReference type="Proteomes" id="UP001283361">
    <property type="component" value="Unassembled WGS sequence"/>
</dbReference>
<evidence type="ECO:0000313" key="2">
    <source>
        <dbReference type="Proteomes" id="UP001283361"/>
    </source>
</evidence>
<name>A0AAE0YM17_9GAST</name>
<gene>
    <name evidence="1" type="ORF">RRG08_049148</name>
</gene>
<evidence type="ECO:0000313" key="1">
    <source>
        <dbReference type="EMBL" id="KAK3749634.1"/>
    </source>
</evidence>
<protein>
    <submittedName>
        <fullName evidence="1">Uncharacterized protein</fullName>
    </submittedName>
</protein>
<comment type="caution">
    <text evidence="1">The sequence shown here is derived from an EMBL/GenBank/DDBJ whole genome shotgun (WGS) entry which is preliminary data.</text>
</comment>
<sequence length="95" mass="10915">MERAKHYEQNFFIKYRMAILSATNPQTLPPWVADARGVSLVSALCAPAHSSRVEMYPQGKPPVTVPLAKLYCSSVTRYVYLRFQQRLLFERSKAH</sequence>